<feature type="transmembrane region" description="Helical" evidence="1">
    <location>
        <begin position="405"/>
        <end position="422"/>
    </location>
</feature>
<organism evidence="3 4">
    <name type="scientific">Chaetoceros tenuissimus</name>
    <dbReference type="NCBI Taxonomy" id="426638"/>
    <lineage>
        <taxon>Eukaryota</taxon>
        <taxon>Sar</taxon>
        <taxon>Stramenopiles</taxon>
        <taxon>Ochrophyta</taxon>
        <taxon>Bacillariophyta</taxon>
        <taxon>Coscinodiscophyceae</taxon>
        <taxon>Chaetocerotophycidae</taxon>
        <taxon>Chaetocerotales</taxon>
        <taxon>Chaetocerotaceae</taxon>
        <taxon>Chaetoceros</taxon>
    </lineage>
</organism>
<name>A0AAD3D1A6_9STRA</name>
<comment type="caution">
    <text evidence="3">The sequence shown here is derived from an EMBL/GenBank/DDBJ whole genome shotgun (WGS) entry which is preliminary data.</text>
</comment>
<keyword evidence="1" id="KW-0812">Transmembrane</keyword>
<protein>
    <submittedName>
        <fullName evidence="3">Uncharacterized protein</fullName>
    </submittedName>
</protein>
<keyword evidence="4" id="KW-1185">Reference proteome</keyword>
<evidence type="ECO:0000256" key="1">
    <source>
        <dbReference type="SAM" id="Phobius"/>
    </source>
</evidence>
<reference evidence="3 4" key="1">
    <citation type="journal article" date="2021" name="Sci. Rep.">
        <title>The genome of the diatom Chaetoceros tenuissimus carries an ancient integrated fragment of an extant virus.</title>
        <authorList>
            <person name="Hongo Y."/>
            <person name="Kimura K."/>
            <person name="Takaki Y."/>
            <person name="Yoshida Y."/>
            <person name="Baba S."/>
            <person name="Kobayashi G."/>
            <person name="Nagasaki K."/>
            <person name="Hano T."/>
            <person name="Tomaru Y."/>
        </authorList>
    </citation>
    <scope>NUCLEOTIDE SEQUENCE [LARGE SCALE GENOMIC DNA]</scope>
    <source>
        <strain evidence="3 4">NIES-3715</strain>
    </source>
</reference>
<evidence type="ECO:0000313" key="3">
    <source>
        <dbReference type="EMBL" id="GFH56022.1"/>
    </source>
</evidence>
<dbReference type="Proteomes" id="UP001054902">
    <property type="component" value="Unassembled WGS sequence"/>
</dbReference>
<keyword evidence="1" id="KW-0472">Membrane</keyword>
<evidence type="ECO:0000313" key="4">
    <source>
        <dbReference type="Proteomes" id="UP001054902"/>
    </source>
</evidence>
<dbReference type="AlphaFoldDB" id="A0AAD3D1A6"/>
<proteinExistence type="predicted"/>
<keyword evidence="1" id="KW-1133">Transmembrane helix</keyword>
<keyword evidence="2" id="KW-0732">Signal</keyword>
<feature type="signal peptide" evidence="2">
    <location>
        <begin position="1"/>
        <end position="21"/>
    </location>
</feature>
<gene>
    <name evidence="3" type="ORF">CTEN210_12498</name>
</gene>
<sequence length="475" mass="53119">MKLMRCITAAILGALAGTASAYEEKLNSILLEKAVPLEQYEKDVIASGGKPFRRDLLDEMERDLGNAYYNDDATSNATVYDGDDDYFLNQQSLSFNGYSLKYASCQKIQRFSVNAIQRGEYSSMVTDDIVILRLCPQKSCNANSKYGCNTGYGEYAMDVTEYMTILLKYEEDKKQRMCSLCDSCFAPDDDDNQNGNVTSYYYAQAYQNGYGNRDLASNNMCNKYYNKCANMADDCSGNSTSYLDYLNYVGCVKINDYFINPSCDPDNGQIIMSVFYDRYCGQDAGDMVGIENFLGEEFDQDVFEAIQKDVECLSCSSTNYAPFYDAHNLFCNNIYENSGQCDSSIGDKLTTYYGNSSDYVDDENTCAFIDSVRVGTYDAYGEIYVKGSQYSNADGVVTGTQQGQLIVLFLIVIALAVYSCVLHHQMTNMLLIALSRGLISPSKRTNGRTHIRSRYVYNSDSFSTDGGSSTDYSYV</sequence>
<accession>A0AAD3D1A6</accession>
<evidence type="ECO:0000256" key="2">
    <source>
        <dbReference type="SAM" id="SignalP"/>
    </source>
</evidence>
<feature type="chain" id="PRO_5042073241" evidence="2">
    <location>
        <begin position="22"/>
        <end position="475"/>
    </location>
</feature>
<dbReference type="EMBL" id="BLLK01000051">
    <property type="protein sequence ID" value="GFH56022.1"/>
    <property type="molecule type" value="Genomic_DNA"/>
</dbReference>